<sequence length="43" mass="4800">MTKSKPRVCDEVSGSRSVVLVLHMSAKLASGVRLMIVMTRRRL</sequence>
<accession>A0A8T2EXN8</accession>
<proteinExistence type="predicted"/>
<gene>
    <name evidence="1" type="ORF">ISN45_At03g048520</name>
</gene>
<keyword evidence="2" id="KW-1185">Reference proteome</keyword>
<evidence type="ECO:0000313" key="1">
    <source>
        <dbReference type="EMBL" id="KAG7628628.1"/>
    </source>
</evidence>
<protein>
    <submittedName>
        <fullName evidence="1">Uncharacterized protein</fullName>
    </submittedName>
</protein>
<dbReference type="Proteomes" id="UP000694240">
    <property type="component" value="Chromosome 3"/>
</dbReference>
<organism evidence="1 2">
    <name type="scientific">Arabidopsis thaliana x Arabidopsis arenosa</name>
    <dbReference type="NCBI Taxonomy" id="1240361"/>
    <lineage>
        <taxon>Eukaryota</taxon>
        <taxon>Viridiplantae</taxon>
        <taxon>Streptophyta</taxon>
        <taxon>Embryophyta</taxon>
        <taxon>Tracheophyta</taxon>
        <taxon>Spermatophyta</taxon>
        <taxon>Magnoliopsida</taxon>
        <taxon>eudicotyledons</taxon>
        <taxon>Gunneridae</taxon>
        <taxon>Pentapetalae</taxon>
        <taxon>rosids</taxon>
        <taxon>malvids</taxon>
        <taxon>Brassicales</taxon>
        <taxon>Brassicaceae</taxon>
        <taxon>Camelineae</taxon>
        <taxon>Arabidopsis</taxon>
    </lineage>
</organism>
<comment type="caution">
    <text evidence="1">The sequence shown here is derived from an EMBL/GenBank/DDBJ whole genome shotgun (WGS) entry which is preliminary data.</text>
</comment>
<evidence type="ECO:0000313" key="2">
    <source>
        <dbReference type="Proteomes" id="UP000694240"/>
    </source>
</evidence>
<dbReference type="AlphaFoldDB" id="A0A8T2EXN8"/>
<name>A0A8T2EXN8_9BRAS</name>
<dbReference type="EMBL" id="JAEFBK010000003">
    <property type="protein sequence ID" value="KAG7628628.1"/>
    <property type="molecule type" value="Genomic_DNA"/>
</dbReference>
<reference evidence="1 2" key="1">
    <citation type="submission" date="2020-12" db="EMBL/GenBank/DDBJ databases">
        <title>Concerted genomic and epigenomic changes stabilize Arabidopsis allopolyploids.</title>
        <authorList>
            <person name="Chen Z."/>
        </authorList>
    </citation>
    <scope>NUCLEOTIDE SEQUENCE [LARGE SCALE GENOMIC DNA]</scope>
    <source>
        <strain evidence="1">Allo738</strain>
        <tissue evidence="1">Leaf</tissue>
    </source>
</reference>